<dbReference type="InterPro" id="IPR011042">
    <property type="entry name" value="6-blade_b-propeller_TolB-like"/>
</dbReference>
<accession>A0A964E6K0</accession>
<evidence type="ECO:0000256" key="2">
    <source>
        <dbReference type="PIRSR" id="PIRSR605511-2"/>
    </source>
</evidence>
<evidence type="ECO:0000313" key="5">
    <source>
        <dbReference type="Proteomes" id="UP000721844"/>
    </source>
</evidence>
<comment type="cofactor">
    <cofactor evidence="2">
        <name>Zn(2+)</name>
        <dbReference type="ChEBI" id="CHEBI:29105"/>
    </cofactor>
    <text evidence="2">Binds 1 divalent metal cation per subunit.</text>
</comment>
<evidence type="ECO:0000259" key="3">
    <source>
        <dbReference type="Pfam" id="PF08450"/>
    </source>
</evidence>
<feature type="active site" description="Proton donor/acceptor" evidence="1">
    <location>
        <position position="224"/>
    </location>
</feature>
<dbReference type="RefSeq" id="WP_227309755.1">
    <property type="nucleotide sequence ID" value="NZ_JAESVA010000011.1"/>
</dbReference>
<keyword evidence="2" id="KW-0862">Zinc</keyword>
<dbReference type="InterPro" id="IPR051262">
    <property type="entry name" value="SMP-30/CGR1_Lactonase"/>
</dbReference>
<dbReference type="GO" id="GO:0046872">
    <property type="term" value="F:metal ion binding"/>
    <property type="evidence" value="ECO:0007669"/>
    <property type="project" value="UniProtKB-KW"/>
</dbReference>
<dbReference type="AlphaFoldDB" id="A0A964E6K0"/>
<dbReference type="InterPro" id="IPR013658">
    <property type="entry name" value="SGL"/>
</dbReference>
<keyword evidence="5" id="KW-1185">Reference proteome</keyword>
<dbReference type="PANTHER" id="PTHR47572">
    <property type="entry name" value="LIPOPROTEIN-RELATED"/>
    <property type="match status" value="1"/>
</dbReference>
<keyword evidence="2" id="KW-0479">Metal-binding</keyword>
<proteinExistence type="predicted"/>
<sequence length="303" mass="32640">MKIIASGLRFPEGPVAMGDGSVILVEIERGSLTRVQPDGRIEVLAQLGGGPNGVAIGPGNAAFVCNNGGFEWIRNGHLLRSGPQSRDYETGRIEVVDLATGKFERLYERCDGRPLKGPNDIVFDSTGGFWFTDLGKRRDRELDLGGVYWARADGSEIREVVHGMVTANGIGLSPDEKTLYVAETITGRLWSWEILGPGQLRKRVWPAQYGATLVAGVGGGVRFDSLAVTQSGNICVAALDSCAVVEIEPHGRKVVHHAMPDLLVTNLCFGGADMKTAFVTLSHDGRLVAADWPDAGLRLNYQQ</sequence>
<dbReference type="Proteomes" id="UP000721844">
    <property type="component" value="Unassembled WGS sequence"/>
</dbReference>
<evidence type="ECO:0000256" key="1">
    <source>
        <dbReference type="PIRSR" id="PIRSR605511-1"/>
    </source>
</evidence>
<comment type="caution">
    <text evidence="4">The sequence shown here is derived from an EMBL/GenBank/DDBJ whole genome shotgun (WGS) entry which is preliminary data.</text>
</comment>
<dbReference type="PRINTS" id="PR01790">
    <property type="entry name" value="SMP30FAMILY"/>
</dbReference>
<feature type="binding site" evidence="2">
    <location>
        <position position="224"/>
    </location>
    <ligand>
        <name>a divalent metal cation</name>
        <dbReference type="ChEBI" id="CHEBI:60240"/>
    </ligand>
</feature>
<feature type="domain" description="SMP-30/Gluconolactonase/LRE-like region" evidence="3">
    <location>
        <begin position="10"/>
        <end position="282"/>
    </location>
</feature>
<dbReference type="PANTHER" id="PTHR47572:SF5">
    <property type="entry name" value="BLR2277 PROTEIN"/>
    <property type="match status" value="1"/>
</dbReference>
<feature type="binding site" evidence="2">
    <location>
        <position position="119"/>
    </location>
    <ligand>
        <name>substrate</name>
    </ligand>
</feature>
<dbReference type="Gene3D" id="2.120.10.30">
    <property type="entry name" value="TolB, C-terminal domain"/>
    <property type="match status" value="1"/>
</dbReference>
<dbReference type="EMBL" id="JAESVA010000011">
    <property type="protein sequence ID" value="MCB8883098.1"/>
    <property type="molecule type" value="Genomic_DNA"/>
</dbReference>
<organism evidence="4 5">
    <name type="scientific">Acidisoma cellulosilyticum</name>
    <dbReference type="NCBI Taxonomy" id="2802395"/>
    <lineage>
        <taxon>Bacteria</taxon>
        <taxon>Pseudomonadati</taxon>
        <taxon>Pseudomonadota</taxon>
        <taxon>Alphaproteobacteria</taxon>
        <taxon>Acetobacterales</taxon>
        <taxon>Acidocellaceae</taxon>
        <taxon>Acidisoma</taxon>
    </lineage>
</organism>
<dbReference type="Pfam" id="PF08450">
    <property type="entry name" value="SGL"/>
    <property type="match status" value="1"/>
</dbReference>
<gene>
    <name evidence="4" type="ORF">ACELLULO517_22810</name>
</gene>
<name>A0A964E6K0_9PROT</name>
<feature type="binding site" evidence="2">
    <location>
        <position position="168"/>
    </location>
    <ligand>
        <name>a divalent metal cation</name>
        <dbReference type="ChEBI" id="CHEBI:60240"/>
    </ligand>
</feature>
<reference evidence="4 5" key="1">
    <citation type="journal article" date="2021" name="Microorganisms">
        <title>Acidisoma silvae sp. nov. and Acidisomacellulosilytica sp. nov., Two Acidophilic Bacteria Isolated from Decaying Wood, Hydrolyzing Cellulose and Producing Poly-3-hydroxybutyrate.</title>
        <authorList>
            <person name="Mieszkin S."/>
            <person name="Pouder E."/>
            <person name="Uroz S."/>
            <person name="Simon-Colin C."/>
            <person name="Alain K."/>
        </authorList>
    </citation>
    <scope>NUCLEOTIDE SEQUENCE [LARGE SCALE GENOMIC DNA]</scope>
    <source>
        <strain evidence="4 5">HW T5.17</strain>
    </source>
</reference>
<dbReference type="InterPro" id="IPR005511">
    <property type="entry name" value="SMP-30"/>
</dbReference>
<dbReference type="SUPFAM" id="SSF63829">
    <property type="entry name" value="Calcium-dependent phosphotriesterase"/>
    <property type="match status" value="1"/>
</dbReference>
<evidence type="ECO:0000313" key="4">
    <source>
        <dbReference type="EMBL" id="MCB8883098.1"/>
    </source>
</evidence>
<protein>
    <submittedName>
        <fullName evidence="4">SMP-30/gluconolactonase/LRE family protein</fullName>
    </submittedName>
</protein>